<dbReference type="Proteomes" id="UP000198901">
    <property type="component" value="Unassembled WGS sequence"/>
</dbReference>
<sequence length="238" mass="26803">MNELEQVDRFFAGDMSAEEKQAFEQELTRNTGLASAAAFYLQTREAARREILAEKRKQWERPEENIPSRRTLSIYVASAAAVIALLIGIGWWVLRPAVPERSELASAYIADHLATLQTRMGGTPDTLQLGIGQYNEGHYEEAKKLFQQWLVHHAADSEALKLAGITSLKLGDYDEAIRLFRRLGNQPGLYSNPGPFYEAVARLRRHRPEDETEAEKLLKRVVAEELPGKAEAATWLGQ</sequence>
<dbReference type="EMBL" id="FNGS01000003">
    <property type="protein sequence ID" value="SDL88000.1"/>
    <property type="molecule type" value="Genomic_DNA"/>
</dbReference>
<keyword evidence="3" id="KW-1185">Reference proteome</keyword>
<evidence type="ECO:0000313" key="3">
    <source>
        <dbReference type="Proteomes" id="UP000198901"/>
    </source>
</evidence>
<proteinExistence type="predicted"/>
<dbReference type="OrthoDB" id="663481at2"/>
<protein>
    <submittedName>
        <fullName evidence="2">Uncharacterized protein</fullName>
    </submittedName>
</protein>
<evidence type="ECO:0000256" key="1">
    <source>
        <dbReference type="SAM" id="Phobius"/>
    </source>
</evidence>
<keyword evidence="1" id="KW-0472">Membrane</keyword>
<gene>
    <name evidence="2" type="ORF">SAMN04488090_2084</name>
</gene>
<dbReference type="SUPFAM" id="SSF48452">
    <property type="entry name" value="TPR-like"/>
    <property type="match status" value="1"/>
</dbReference>
<organism evidence="2 3">
    <name type="scientific">Siphonobacter aquaeclarae</name>
    <dbReference type="NCBI Taxonomy" id="563176"/>
    <lineage>
        <taxon>Bacteria</taxon>
        <taxon>Pseudomonadati</taxon>
        <taxon>Bacteroidota</taxon>
        <taxon>Cytophagia</taxon>
        <taxon>Cytophagales</taxon>
        <taxon>Cytophagaceae</taxon>
        <taxon>Siphonobacter</taxon>
    </lineage>
</organism>
<reference evidence="2 3" key="1">
    <citation type="submission" date="2016-10" db="EMBL/GenBank/DDBJ databases">
        <authorList>
            <person name="de Groot N.N."/>
        </authorList>
    </citation>
    <scope>NUCLEOTIDE SEQUENCE [LARGE SCALE GENOMIC DNA]</scope>
    <source>
        <strain evidence="2 3">DSM 21668</strain>
    </source>
</reference>
<dbReference type="STRING" id="563176.SAMN04488090_2084"/>
<feature type="transmembrane region" description="Helical" evidence="1">
    <location>
        <begin position="72"/>
        <end position="94"/>
    </location>
</feature>
<dbReference type="Gene3D" id="1.25.40.10">
    <property type="entry name" value="Tetratricopeptide repeat domain"/>
    <property type="match status" value="1"/>
</dbReference>
<accession>A0A1G9NNN4</accession>
<keyword evidence="1" id="KW-1133">Transmembrane helix</keyword>
<keyword evidence="1" id="KW-0812">Transmembrane</keyword>
<dbReference type="RefSeq" id="WP_093201321.1">
    <property type="nucleotide sequence ID" value="NZ_FNGS01000003.1"/>
</dbReference>
<name>A0A1G9NNN4_9BACT</name>
<evidence type="ECO:0000313" key="2">
    <source>
        <dbReference type="EMBL" id="SDL88000.1"/>
    </source>
</evidence>
<dbReference type="AlphaFoldDB" id="A0A1G9NNN4"/>
<dbReference type="InterPro" id="IPR011990">
    <property type="entry name" value="TPR-like_helical_dom_sf"/>
</dbReference>